<feature type="transmembrane region" description="Helical" evidence="1">
    <location>
        <begin position="79"/>
        <end position="97"/>
    </location>
</feature>
<protein>
    <submittedName>
        <fullName evidence="2">Phage holin family protein</fullName>
    </submittedName>
</protein>
<dbReference type="Proteomes" id="UP001444146">
    <property type="component" value="Unassembled WGS sequence"/>
</dbReference>
<dbReference type="InterPro" id="IPR032126">
    <property type="entry name" value="LydA_holin"/>
</dbReference>
<evidence type="ECO:0000313" key="3">
    <source>
        <dbReference type="Proteomes" id="UP001444146"/>
    </source>
</evidence>
<gene>
    <name evidence="2" type="ORF">VSR74_09980</name>
</gene>
<proteinExistence type="predicted"/>
<keyword evidence="1" id="KW-1133">Transmembrane helix</keyword>
<comment type="caution">
    <text evidence="2">The sequence shown here is derived from an EMBL/GenBank/DDBJ whole genome shotgun (WGS) entry which is preliminary data.</text>
</comment>
<keyword evidence="3" id="KW-1185">Reference proteome</keyword>
<organism evidence="2 3">
    <name type="scientific">Pseudocitrobacter cyperus</name>
    <dbReference type="NCBI Taxonomy" id="3112843"/>
    <lineage>
        <taxon>Bacteria</taxon>
        <taxon>Pseudomonadati</taxon>
        <taxon>Pseudomonadota</taxon>
        <taxon>Gammaproteobacteria</taxon>
        <taxon>Enterobacterales</taxon>
        <taxon>Enterobacteriaceae</taxon>
        <taxon>Pseudocitrobacter</taxon>
    </lineage>
</organism>
<dbReference type="Pfam" id="PF16083">
    <property type="entry name" value="Phage_holin_3_3"/>
    <property type="match status" value="1"/>
</dbReference>
<sequence length="116" mass="12560">MSIANHLDTSEVALLELEILFTIVATGAWGGFVSYLIKADKKSTKNINKGIMSCLTQVVVSCFTSFLLSAVAIEKNCSFNIVLLAAGLGGVFAGPILKVFGELVKRFLEDYNILKR</sequence>
<name>A0ABV0HI46_9ENTR</name>
<dbReference type="EMBL" id="JAYMYY010000002">
    <property type="protein sequence ID" value="MEO3990145.1"/>
    <property type="molecule type" value="Genomic_DNA"/>
</dbReference>
<accession>A0ABV0HI46</accession>
<dbReference type="RefSeq" id="WP_347794586.1">
    <property type="nucleotide sequence ID" value="NZ_JAYMYY010000002.1"/>
</dbReference>
<keyword evidence="1" id="KW-0472">Membrane</keyword>
<feature type="transmembrane region" description="Helical" evidence="1">
    <location>
        <begin position="50"/>
        <end position="73"/>
    </location>
</feature>
<evidence type="ECO:0000256" key="1">
    <source>
        <dbReference type="SAM" id="Phobius"/>
    </source>
</evidence>
<keyword evidence="1" id="KW-0812">Transmembrane</keyword>
<evidence type="ECO:0000313" key="2">
    <source>
        <dbReference type="EMBL" id="MEO3990145.1"/>
    </source>
</evidence>
<reference evidence="2 3" key="1">
    <citation type="submission" date="2024-01" db="EMBL/GenBank/DDBJ databases">
        <title>Pseudocitrobacter sp. Endophytic strain Cyp-38L.</title>
        <authorList>
            <person name="Amer M.A."/>
            <person name="Hamed S.M."/>
        </authorList>
    </citation>
    <scope>NUCLEOTIDE SEQUENCE [LARGE SCALE GENOMIC DNA]</scope>
    <source>
        <strain evidence="2 3">Cyp38S</strain>
    </source>
</reference>
<feature type="transmembrane region" description="Helical" evidence="1">
    <location>
        <begin position="19"/>
        <end position="38"/>
    </location>
</feature>